<dbReference type="EMBL" id="CP003811">
    <property type="protein sequence ID" value="AIQ88050.1"/>
    <property type="molecule type" value="Genomic_DNA"/>
</dbReference>
<protein>
    <submittedName>
        <fullName evidence="2">Protein of unassigned function</fullName>
    </submittedName>
</protein>
<feature type="region of interest" description="Disordered" evidence="1">
    <location>
        <begin position="47"/>
        <end position="102"/>
    </location>
</feature>
<keyword evidence="3" id="KW-1185">Reference proteome</keyword>
<dbReference type="HOGENOM" id="CLU_2274071_0_0_5"/>
<name>A0A089NNC8_9HYPH</name>
<feature type="compositionally biased region" description="Basic and acidic residues" evidence="1">
    <location>
        <begin position="88"/>
        <end position="102"/>
    </location>
</feature>
<sequence>MMLLALGCNVCVRILTLASRFRQIRGMGPIRILHGARRLRRLHQVRRRRDQTAWPKSTRGCPRLRSAMPTVLTGSGRALIGDPALGRYGHDRRPESHAPRAA</sequence>
<organism evidence="2 3">
    <name type="scientific">Methylobacterium oryzae CBMB20</name>
    <dbReference type="NCBI Taxonomy" id="693986"/>
    <lineage>
        <taxon>Bacteria</taxon>
        <taxon>Pseudomonadati</taxon>
        <taxon>Pseudomonadota</taxon>
        <taxon>Alphaproteobacteria</taxon>
        <taxon>Hyphomicrobiales</taxon>
        <taxon>Methylobacteriaceae</taxon>
        <taxon>Methylobacterium</taxon>
    </lineage>
</organism>
<evidence type="ECO:0000256" key="1">
    <source>
        <dbReference type="SAM" id="MobiDB-lite"/>
    </source>
</evidence>
<proteinExistence type="predicted"/>
<dbReference type="KEGG" id="mor:MOC_0295"/>
<gene>
    <name evidence="2" type="ORF">MOC_0295</name>
</gene>
<reference evidence="2 3" key="1">
    <citation type="journal article" date="2014" name="PLoS ONE">
        <title>Genome Information of Methylobacterium oryzae, a Plant-Probiotic Methylotroph in the Phyllosphere.</title>
        <authorList>
            <person name="Kwak M.J."/>
            <person name="Jeong H."/>
            <person name="Madhaiyan M."/>
            <person name="Lee Y."/>
            <person name="Sa T.M."/>
            <person name="Oh T.K."/>
            <person name="Kim J.F."/>
        </authorList>
    </citation>
    <scope>NUCLEOTIDE SEQUENCE [LARGE SCALE GENOMIC DNA]</scope>
    <source>
        <strain evidence="2 3">CBMB20</strain>
    </source>
</reference>
<evidence type="ECO:0000313" key="2">
    <source>
        <dbReference type="EMBL" id="AIQ88050.1"/>
    </source>
</evidence>
<dbReference type="Proteomes" id="UP000029492">
    <property type="component" value="Chromosome"/>
</dbReference>
<evidence type="ECO:0000313" key="3">
    <source>
        <dbReference type="Proteomes" id="UP000029492"/>
    </source>
</evidence>
<dbReference type="AlphaFoldDB" id="A0A089NNC8"/>
<accession>A0A089NNC8</accession>